<dbReference type="AlphaFoldDB" id="A0A1M7Z213"/>
<proteinExistence type="predicted"/>
<accession>A0A1M7Z213</accession>
<dbReference type="EMBL" id="FRFG01000089">
    <property type="protein sequence ID" value="SHO59007.1"/>
    <property type="molecule type" value="Genomic_DNA"/>
</dbReference>
<protein>
    <submittedName>
        <fullName evidence="1">Uncharacterized protein</fullName>
    </submittedName>
</protein>
<dbReference type="Proteomes" id="UP000184600">
    <property type="component" value="Unassembled WGS sequence"/>
</dbReference>
<evidence type="ECO:0000313" key="1">
    <source>
        <dbReference type="EMBL" id="SHO59007.1"/>
    </source>
</evidence>
<gene>
    <name evidence="1" type="ORF">VQ7734_04783</name>
</gene>
<reference evidence="2" key="1">
    <citation type="submission" date="2016-12" db="EMBL/GenBank/DDBJ databases">
        <authorList>
            <person name="Rodrigo-Torres L."/>
            <person name="Arahal R.D."/>
            <person name="Lucena T."/>
        </authorList>
    </citation>
    <scope>NUCLEOTIDE SEQUENCE [LARGE SCALE GENOMIC DNA]</scope>
</reference>
<name>A0A1M7Z213_9VIBR</name>
<evidence type="ECO:0000313" key="2">
    <source>
        <dbReference type="Proteomes" id="UP000184600"/>
    </source>
</evidence>
<sequence>MKSVLGVVITMVFFAGGWFVWQYEADLHYLSQQMAWEVNTSDPLNSRMQEARTHDTNQLVLRQVDRSNHLAVFVSTTMDNRFEVLFLVRQRCGGNHTYPAILDSGTGERILFQCDPDSGTLSFRRVWKKPASFHIIFNNQILHFKPAEWALSRLKKDQFMQLHARFYQRKQVANVYEWRRD</sequence>
<keyword evidence="2" id="KW-1185">Reference proteome</keyword>
<dbReference type="STRING" id="1117707.VQ7734_04783"/>
<organism evidence="1 2">
    <name type="scientific">Vibrio quintilis</name>
    <dbReference type="NCBI Taxonomy" id="1117707"/>
    <lineage>
        <taxon>Bacteria</taxon>
        <taxon>Pseudomonadati</taxon>
        <taxon>Pseudomonadota</taxon>
        <taxon>Gammaproteobacteria</taxon>
        <taxon>Vibrionales</taxon>
        <taxon>Vibrionaceae</taxon>
        <taxon>Vibrio</taxon>
    </lineage>
</organism>
<dbReference type="RefSeq" id="WP_143169456.1">
    <property type="nucleotide sequence ID" value="NZ_AP024897.1"/>
</dbReference>
<dbReference type="OrthoDB" id="5872968at2"/>